<comment type="catalytic activity">
    <reaction evidence="3">
        <text>carboxy-S-adenosyl-L-methionine + 5-hydroxyuridine(34) in tRNA = 5-carboxymethoxyuridine(34) in tRNA + S-adenosyl-L-homocysteine + H(+)</text>
        <dbReference type="Rhea" id="RHEA:52848"/>
        <dbReference type="Rhea" id="RHEA-COMP:13381"/>
        <dbReference type="Rhea" id="RHEA-COMP:13383"/>
        <dbReference type="ChEBI" id="CHEBI:15378"/>
        <dbReference type="ChEBI" id="CHEBI:57856"/>
        <dbReference type="ChEBI" id="CHEBI:134278"/>
        <dbReference type="ChEBI" id="CHEBI:136877"/>
        <dbReference type="ChEBI" id="CHEBI:136879"/>
    </reaction>
</comment>
<dbReference type="Proteomes" id="UP000009232">
    <property type="component" value="Chromosome"/>
</dbReference>
<dbReference type="RefSeq" id="WP_013836200.1">
    <property type="nucleotide sequence ID" value="NC_015581.1"/>
</dbReference>
<feature type="binding site" evidence="3">
    <location>
        <begin position="188"/>
        <end position="189"/>
    </location>
    <ligand>
        <name>carboxy-S-adenosyl-L-methionine</name>
        <dbReference type="ChEBI" id="CHEBI:134278"/>
    </ligand>
</feature>
<evidence type="ECO:0000256" key="3">
    <source>
        <dbReference type="HAMAP-Rule" id="MF_01590"/>
    </source>
</evidence>
<comment type="similarity">
    <text evidence="3">Belongs to the class I-like SAM-binding methyltransferase superfamily. CmoB family.</text>
</comment>
<dbReference type="KEGG" id="tcy:Thicy_1674"/>
<keyword evidence="4" id="KW-0489">Methyltransferase</keyword>
<keyword evidence="1 3" id="KW-0808">Transferase</keyword>
<name>F6DBM9_THICA</name>
<dbReference type="HAMAP" id="MF_01590">
    <property type="entry name" value="tRNA_carboxymethyltr_CmoB"/>
    <property type="match status" value="1"/>
</dbReference>
<evidence type="ECO:0000313" key="4">
    <source>
        <dbReference type="EMBL" id="AEG32431.1"/>
    </source>
</evidence>
<feature type="binding site" evidence="3">
    <location>
        <begin position="157"/>
        <end position="159"/>
    </location>
    <ligand>
        <name>carboxy-S-adenosyl-L-methionine</name>
        <dbReference type="ChEBI" id="CHEBI:134278"/>
    </ligand>
</feature>
<dbReference type="AlphaFoldDB" id="F6DBM9"/>
<dbReference type="InterPro" id="IPR027555">
    <property type="entry name" value="Mo5U34_MeTrfas-like"/>
</dbReference>
<evidence type="ECO:0000256" key="1">
    <source>
        <dbReference type="ARBA" id="ARBA00022679"/>
    </source>
</evidence>
<dbReference type="EMBL" id="CP002776">
    <property type="protein sequence ID" value="AEG32431.1"/>
    <property type="molecule type" value="Genomic_DNA"/>
</dbReference>
<dbReference type="STRING" id="717773.Thicy_1674"/>
<keyword evidence="2 3" id="KW-0819">tRNA processing</keyword>
<dbReference type="CDD" id="cd02440">
    <property type="entry name" value="AdoMet_MTases"/>
    <property type="match status" value="1"/>
</dbReference>
<organism evidence="4 5">
    <name type="scientific">Thiomicrospira cyclica (strain DSM 14477 / JCM 11371 / ALM1)</name>
    <name type="common">Thioalkalimicrobium cyclicum</name>
    <dbReference type="NCBI Taxonomy" id="717773"/>
    <lineage>
        <taxon>Bacteria</taxon>
        <taxon>Pseudomonadati</taxon>
        <taxon>Pseudomonadota</taxon>
        <taxon>Gammaproteobacteria</taxon>
        <taxon>Thiotrichales</taxon>
        <taxon>Piscirickettsiaceae</taxon>
        <taxon>Thiomicrospira</taxon>
    </lineage>
</organism>
<protein>
    <recommendedName>
        <fullName evidence="3">tRNA U34 carboxymethyltransferase</fullName>
        <ecNumber evidence="3">2.5.1.-</ecNumber>
    </recommendedName>
</protein>
<dbReference type="GO" id="GO:0016765">
    <property type="term" value="F:transferase activity, transferring alkyl or aryl (other than methyl) groups"/>
    <property type="evidence" value="ECO:0007669"/>
    <property type="project" value="UniProtKB-UniRule"/>
</dbReference>
<reference evidence="4 5" key="1">
    <citation type="submission" date="2011-05" db="EMBL/GenBank/DDBJ databases">
        <title>Complete sequence of Thioalkalimicrobium cyclicum ALM1.</title>
        <authorList>
            <consortium name="US DOE Joint Genome Institute"/>
            <person name="Lucas S."/>
            <person name="Han J."/>
            <person name="Lapidus A."/>
            <person name="Cheng J.-F."/>
            <person name="Goodwin L."/>
            <person name="Pitluck S."/>
            <person name="Peters L."/>
            <person name="Mikhailova N."/>
            <person name="Davenport K."/>
            <person name="Han C."/>
            <person name="Tapia R."/>
            <person name="Land M."/>
            <person name="Hauser L."/>
            <person name="Kyrpides N."/>
            <person name="Ivanova N."/>
            <person name="Pagani I."/>
            <person name="Kappler U."/>
            <person name="Woyke T."/>
        </authorList>
    </citation>
    <scope>NUCLEOTIDE SEQUENCE [LARGE SCALE GENOMIC DNA]</scope>
    <source>
        <strain evidence="5">DSM 14477 / JCM 11371 / ALM1</strain>
    </source>
</reference>
<feature type="binding site" evidence="3">
    <location>
        <position position="110"/>
    </location>
    <ligand>
        <name>carboxy-S-adenosyl-L-methionine</name>
        <dbReference type="ChEBI" id="CHEBI:134278"/>
    </ligand>
</feature>
<evidence type="ECO:0000313" key="5">
    <source>
        <dbReference type="Proteomes" id="UP000009232"/>
    </source>
</evidence>
<dbReference type="eggNOG" id="COG0500">
    <property type="taxonomic scope" value="Bacteria"/>
</dbReference>
<dbReference type="InterPro" id="IPR029063">
    <property type="entry name" value="SAM-dependent_MTases_sf"/>
</dbReference>
<dbReference type="NCBIfam" id="NF011650">
    <property type="entry name" value="PRK15068.1"/>
    <property type="match status" value="1"/>
</dbReference>
<feature type="binding site" evidence="3">
    <location>
        <position position="325"/>
    </location>
    <ligand>
        <name>carboxy-S-adenosyl-L-methionine</name>
        <dbReference type="ChEBI" id="CHEBI:134278"/>
    </ligand>
</feature>
<accession>F6DBM9</accession>
<dbReference type="NCBIfam" id="TIGR00452">
    <property type="entry name" value="tRNA 5-methoxyuridine(34)/uridine 5-oxyacetic acid(34) synthase CmoB"/>
    <property type="match status" value="1"/>
</dbReference>
<feature type="binding site" evidence="3">
    <location>
        <position position="210"/>
    </location>
    <ligand>
        <name>carboxy-S-adenosyl-L-methionine</name>
        <dbReference type="ChEBI" id="CHEBI:134278"/>
    </ligand>
</feature>
<dbReference type="GO" id="GO:0008168">
    <property type="term" value="F:methyltransferase activity"/>
    <property type="evidence" value="ECO:0007669"/>
    <property type="project" value="UniProtKB-KW"/>
</dbReference>
<feature type="binding site" evidence="3">
    <location>
        <position position="135"/>
    </location>
    <ligand>
        <name>carboxy-S-adenosyl-L-methionine</name>
        <dbReference type="ChEBI" id="CHEBI:134278"/>
    </ligand>
</feature>
<dbReference type="EC" id="2.5.1.-" evidence="3"/>
<keyword evidence="5" id="KW-1185">Reference proteome</keyword>
<comment type="subunit">
    <text evidence="3">Homotetramer.</text>
</comment>
<evidence type="ECO:0000256" key="2">
    <source>
        <dbReference type="ARBA" id="ARBA00022694"/>
    </source>
</evidence>
<dbReference type="SUPFAM" id="SSF53335">
    <property type="entry name" value="S-adenosyl-L-methionine-dependent methyltransferases"/>
    <property type="match status" value="1"/>
</dbReference>
<dbReference type="GO" id="GO:0032259">
    <property type="term" value="P:methylation"/>
    <property type="evidence" value="ECO:0007669"/>
    <property type="project" value="UniProtKB-KW"/>
</dbReference>
<feature type="binding site" evidence="3">
    <location>
        <position position="96"/>
    </location>
    <ligand>
        <name>carboxy-S-adenosyl-L-methionine</name>
        <dbReference type="ChEBI" id="CHEBI:134278"/>
    </ligand>
</feature>
<dbReference type="OrthoDB" id="9773188at2"/>
<feature type="binding site" evidence="3">
    <location>
        <position position="115"/>
    </location>
    <ligand>
        <name>carboxy-S-adenosyl-L-methionine</name>
        <dbReference type="ChEBI" id="CHEBI:134278"/>
    </ligand>
</feature>
<dbReference type="PANTHER" id="PTHR43464:SF95">
    <property type="entry name" value="TRNA U34 CARBOXYMETHYLTRANSFERASE"/>
    <property type="match status" value="1"/>
</dbReference>
<comment type="function">
    <text evidence="3">Catalyzes carboxymethyl transfer from carboxy-S-adenosyl-L-methionine (Cx-SAM) to 5-hydroxyuridine (ho5U) to form 5-carboxymethoxyuridine (cmo5U) at position 34 in tRNAs.</text>
</comment>
<gene>
    <name evidence="3" type="primary">cmoB</name>
    <name evidence="4" type="ordered locus">Thicy_1674</name>
</gene>
<dbReference type="GO" id="GO:0002098">
    <property type="term" value="P:tRNA wobble uridine modification"/>
    <property type="evidence" value="ECO:0007669"/>
    <property type="project" value="InterPro"/>
</dbReference>
<sequence length="334" mass="38615">MFHVKQHLNSLWPLLKNTRLEPWLEELPLLIDQALEPDANGNLNRWLTALAIIEKLPKADQAKLNTTKIQLNYAQEQELDWPEVEHAFRGLMPWRKGPYHIGPINIDTEWRSDLKWDRLKPHLGSLEGLKCLDVGCGSGYHLWRMLGEQSKLVIGIDPSLLFMAQFSAIKQLYPNSNIAPIHFLPLPLEKLPVSKFGGDFDRVFSMGVLYHRRSPIDHIYELKRQIKKNGQLILETLVIPEGFGRVLVPEDRYAQMRNVWFLPSVNELIHWIKRCGFVDVSCVDINQTSTEEQRSTDWMQWQSLADFLDPSDPNKTIEGYPAPLRAIIMARNPN</sequence>
<proteinExistence type="inferred from homology"/>
<dbReference type="Gene3D" id="3.40.50.150">
    <property type="entry name" value="Vaccinia Virus protein VP39"/>
    <property type="match status" value="1"/>
</dbReference>
<dbReference type="Pfam" id="PF08003">
    <property type="entry name" value="Methyltransf_9"/>
    <property type="match status" value="1"/>
</dbReference>
<dbReference type="InterPro" id="IPR010017">
    <property type="entry name" value="CmoB"/>
</dbReference>
<dbReference type="PANTHER" id="PTHR43464">
    <property type="entry name" value="METHYLTRANSFERASE"/>
    <property type="match status" value="1"/>
</dbReference>
<feature type="binding site" evidence="3">
    <location>
        <position position="206"/>
    </location>
    <ligand>
        <name>carboxy-S-adenosyl-L-methionine</name>
        <dbReference type="ChEBI" id="CHEBI:134278"/>
    </ligand>
</feature>
<dbReference type="HOGENOM" id="CLU_052665_0_0_6"/>